<reference evidence="6" key="1">
    <citation type="submission" date="2022-12" db="EMBL/GenBank/DDBJ databases">
        <authorList>
            <person name="Alioto T."/>
            <person name="Alioto T."/>
            <person name="Gomez Garrido J."/>
        </authorList>
    </citation>
    <scope>NUCLEOTIDE SEQUENCE</scope>
</reference>
<dbReference type="Gene3D" id="3.40.30.10">
    <property type="entry name" value="Glutaredoxin"/>
    <property type="match status" value="2"/>
</dbReference>
<evidence type="ECO:0000259" key="5">
    <source>
        <dbReference type="Pfam" id="PF18371"/>
    </source>
</evidence>
<dbReference type="Pfam" id="PF18371">
    <property type="entry name" value="FAD_SOX"/>
    <property type="match status" value="1"/>
</dbReference>
<comment type="catalytic activity">
    <reaction evidence="1">
        <text>2 R'C(R)SH + O2 = R'C(R)S-S(R)CR' + H2O2</text>
        <dbReference type="Rhea" id="RHEA:17357"/>
        <dbReference type="ChEBI" id="CHEBI:15379"/>
        <dbReference type="ChEBI" id="CHEBI:16240"/>
        <dbReference type="ChEBI" id="CHEBI:16520"/>
        <dbReference type="ChEBI" id="CHEBI:17412"/>
        <dbReference type="EC" id="1.8.3.2"/>
    </reaction>
</comment>
<dbReference type="SUPFAM" id="SSF52833">
    <property type="entry name" value="Thioredoxin-like"/>
    <property type="match status" value="1"/>
</dbReference>
<keyword evidence="2" id="KW-0732">Signal</keyword>
<dbReference type="AlphaFoldDB" id="A0AA35JWN7"/>
<dbReference type="Proteomes" id="UP001178461">
    <property type="component" value="Chromosome 2"/>
</dbReference>
<dbReference type="GO" id="GO:0000139">
    <property type="term" value="C:Golgi membrane"/>
    <property type="evidence" value="ECO:0007669"/>
    <property type="project" value="TreeGrafter"/>
</dbReference>
<dbReference type="GO" id="GO:0016971">
    <property type="term" value="F:flavin-dependent sulfhydryl oxidase activity"/>
    <property type="evidence" value="ECO:0007669"/>
    <property type="project" value="InterPro"/>
</dbReference>
<dbReference type="CDD" id="cd02992">
    <property type="entry name" value="PDI_a_QSOX"/>
    <property type="match status" value="1"/>
</dbReference>
<feature type="domain" description="Sulfhydryl oxidase flavin adenine dinucleotide (FAD) binding" evidence="5">
    <location>
        <begin position="294"/>
        <end position="396"/>
    </location>
</feature>
<dbReference type="InterPro" id="IPR036249">
    <property type="entry name" value="Thioredoxin-like_sf"/>
</dbReference>
<dbReference type="Pfam" id="PF18108">
    <property type="entry name" value="QSOX_Trx1"/>
    <property type="match status" value="1"/>
</dbReference>
<dbReference type="Pfam" id="PF00085">
    <property type="entry name" value="Thioredoxin"/>
    <property type="match status" value="1"/>
</dbReference>
<dbReference type="PANTHER" id="PTHR22897">
    <property type="entry name" value="QUIESCIN Q6-RELATED SULFHYDRYL OXIDASE"/>
    <property type="match status" value="1"/>
</dbReference>
<organism evidence="6 7">
    <name type="scientific">Podarcis lilfordi</name>
    <name type="common">Lilford's wall lizard</name>
    <dbReference type="NCBI Taxonomy" id="74358"/>
    <lineage>
        <taxon>Eukaryota</taxon>
        <taxon>Metazoa</taxon>
        <taxon>Chordata</taxon>
        <taxon>Craniata</taxon>
        <taxon>Vertebrata</taxon>
        <taxon>Euteleostomi</taxon>
        <taxon>Lepidosauria</taxon>
        <taxon>Squamata</taxon>
        <taxon>Bifurcata</taxon>
        <taxon>Unidentata</taxon>
        <taxon>Episquamata</taxon>
        <taxon>Laterata</taxon>
        <taxon>Lacertibaenia</taxon>
        <taxon>Lacertidae</taxon>
        <taxon>Podarcis</taxon>
    </lineage>
</organism>
<keyword evidence="7" id="KW-1185">Reference proteome</keyword>
<dbReference type="GO" id="GO:0006457">
    <property type="term" value="P:protein folding"/>
    <property type="evidence" value="ECO:0007669"/>
    <property type="project" value="TreeGrafter"/>
</dbReference>
<evidence type="ECO:0000256" key="2">
    <source>
        <dbReference type="SAM" id="SignalP"/>
    </source>
</evidence>
<dbReference type="GO" id="GO:0005615">
    <property type="term" value="C:extracellular space"/>
    <property type="evidence" value="ECO:0007669"/>
    <property type="project" value="TreeGrafter"/>
</dbReference>
<feature type="chain" id="PRO_5041229327" evidence="2">
    <location>
        <begin position="32"/>
        <end position="622"/>
    </location>
</feature>
<feature type="domain" description="Thioredoxin" evidence="3">
    <location>
        <begin position="57"/>
        <end position="126"/>
    </location>
</feature>
<dbReference type="InterPro" id="IPR013766">
    <property type="entry name" value="Thioredoxin_domain"/>
</dbReference>
<protein>
    <submittedName>
        <fullName evidence="6">Sulfhydryl oxidase 1</fullName>
    </submittedName>
</protein>
<feature type="signal peptide" evidence="2">
    <location>
        <begin position="1"/>
        <end position="31"/>
    </location>
</feature>
<sequence length="622" mass="68982">MPRRLPRVGPGPPACLVLLAATCLFSPPSQACGVSRYGPHDPLVELQPDTLQSLFFSRSAWVVQFYARWSAASAAFAPTWRALAQDIKDWRPTLKLGVIDCGKMCNEKMCSDFEVTAYPTVKFLKPFSTYAGDGIKLEEIKDDPQSLREAIITFAESHLTSWWSPDAPLLAPLSTTEFVDSIQGRNVALIFEGEDSFLGREVILDMAQYKNIVVRRVLKSNAELVTRCKVTTFPSGFLYSSKGSCTPIPLANNSRSFYTDFLRTLPGVQREIIYTSKPPIAETKATPDSWEVADRTQLCMADLEYAVLCSLHRIEVSLANFTEERLSALKHYVHILAKYFPERSAVHNYLHKLEVWQESNLSINISRNEWIEDLKAAKEGLNASFPETPDCVGCQGNIPGFESYLCSLQIIFHLLAVQEALKSDGANCKQSSFCLVIRTEALANLQVLFELWQQRVANLQAVGQIRLTEPLLVAHQPSTKIGEEESLLLILKRGLWYCAIATRGEGDLPDTWPPLSRIIAYPEGEEGGGREVSVVWAQQRERLMGFCCCTPTAPGSCCLVPPGKLMGEGRPGAWLCLFSLQPNRNIVQNGRLGKGSALISLVLPSATKSNVWQCGVDNAEVN</sequence>
<dbReference type="FunFam" id="3.40.30.10:FF:000080">
    <property type="entry name" value="Sulfhydryl oxidase"/>
    <property type="match status" value="1"/>
</dbReference>
<dbReference type="InterPro" id="IPR041269">
    <property type="entry name" value="QSOX_Trx1"/>
</dbReference>
<dbReference type="EMBL" id="OX395127">
    <property type="protein sequence ID" value="CAI5766138.1"/>
    <property type="molecule type" value="Genomic_DNA"/>
</dbReference>
<feature type="domain" description="Sulfhydryl oxidase Trx-like" evidence="4">
    <location>
        <begin position="165"/>
        <end position="268"/>
    </location>
</feature>
<proteinExistence type="predicted"/>
<name>A0AA35JWN7_9SAUR</name>
<evidence type="ECO:0000256" key="1">
    <source>
        <dbReference type="ARBA" id="ARBA00048864"/>
    </source>
</evidence>
<evidence type="ECO:0000259" key="4">
    <source>
        <dbReference type="Pfam" id="PF18108"/>
    </source>
</evidence>
<dbReference type="Gene3D" id="1.20.120.1960">
    <property type="entry name" value="QSOX sulfhydryl oxidase domain"/>
    <property type="match status" value="1"/>
</dbReference>
<evidence type="ECO:0000259" key="3">
    <source>
        <dbReference type="Pfam" id="PF00085"/>
    </source>
</evidence>
<dbReference type="InterPro" id="IPR040986">
    <property type="entry name" value="QSOX_FAD-bd_dom"/>
</dbReference>
<dbReference type="PANTHER" id="PTHR22897:SF6">
    <property type="entry name" value="SULFHYDRYL OXIDASE 1"/>
    <property type="match status" value="1"/>
</dbReference>
<dbReference type="InterPro" id="IPR042568">
    <property type="entry name" value="QSOX_FAD-bd_sf"/>
</dbReference>
<gene>
    <name evidence="6" type="ORF">PODLI_1B040595</name>
</gene>
<dbReference type="GO" id="GO:0003756">
    <property type="term" value="F:protein disulfide isomerase activity"/>
    <property type="evidence" value="ECO:0007669"/>
    <property type="project" value="TreeGrafter"/>
</dbReference>
<evidence type="ECO:0000313" key="7">
    <source>
        <dbReference type="Proteomes" id="UP001178461"/>
    </source>
</evidence>
<evidence type="ECO:0000313" key="6">
    <source>
        <dbReference type="EMBL" id="CAI5766138.1"/>
    </source>
</evidence>
<dbReference type="InterPro" id="IPR039798">
    <property type="entry name" value="Sulfhydryl_oxidase"/>
</dbReference>
<accession>A0AA35JWN7</accession>